<feature type="transmembrane region" description="Helical" evidence="2">
    <location>
        <begin position="348"/>
        <end position="367"/>
    </location>
</feature>
<reference evidence="3 4" key="1">
    <citation type="submission" date="2015-01" db="EMBL/GenBank/DDBJ databases">
        <title>Draft genome of the acidophilic iron oxidizer Ferrimicrobium acidiphilum strain T23.</title>
        <authorList>
            <person name="Poehlein A."/>
            <person name="Eisen S."/>
            <person name="Schloemann M."/>
            <person name="Johnson B.D."/>
            <person name="Daniel R."/>
            <person name="Muehling M."/>
        </authorList>
    </citation>
    <scope>NUCLEOTIDE SEQUENCE [LARGE SCALE GENOMIC DNA]</scope>
    <source>
        <strain evidence="3 4">T23</strain>
    </source>
</reference>
<name>A0A0D8FUT1_9ACTN</name>
<dbReference type="PANTHER" id="PTHR47197:SF3">
    <property type="entry name" value="DIHYDRO-HEME D1 DEHYDROGENASE"/>
    <property type="match status" value="1"/>
</dbReference>
<evidence type="ECO:0000256" key="1">
    <source>
        <dbReference type="SAM" id="MobiDB-lite"/>
    </source>
</evidence>
<dbReference type="Gene3D" id="2.130.10.10">
    <property type="entry name" value="YVTN repeat-like/Quinoprotein amine dehydrogenase"/>
    <property type="match status" value="2"/>
</dbReference>
<evidence type="ECO:0000313" key="4">
    <source>
        <dbReference type="Proteomes" id="UP000032336"/>
    </source>
</evidence>
<feature type="transmembrane region" description="Helical" evidence="2">
    <location>
        <begin position="12"/>
        <end position="34"/>
    </location>
</feature>
<dbReference type="STRING" id="1121877.FEAC_11740"/>
<keyword evidence="4" id="KW-1185">Reference proteome</keyword>
<dbReference type="PANTHER" id="PTHR47197">
    <property type="entry name" value="PROTEIN NIRF"/>
    <property type="match status" value="1"/>
</dbReference>
<keyword evidence="2" id="KW-0472">Membrane</keyword>
<sequence>MALKGSPTARSAALVRLVRIVGIVVAICMFFGIADSGVSWAATPAIRSIRAIKKGASSFFALEGLAVNPETNTVYTTDGLELFVINGANDKVTHTLHVDSFGLGVDPVTGMLYVTNGKTVSVINGATDRVVDTIDVKYGAVFIAVNPSTNTVYVTSGKTVSVINGATDRVTHAIHLGAHVFAIAMNPTTNTLYVGLSENSYATYFGQAAANRLAVINGATDKVTRTIDLSSQAAQQLAVNPTTNTVYVGGNSIFVINGANDKVTHQLFVSGLMTVNPATNTVYVNNGKAVSVINGATDKVTSTLHVKSAGIGFAVNQTTNTVYSSDGDFVSAISFGNPSHSVVSGDSIWLAVVGLVVVGGGSALINVSKRRRLDAQQADEDGTPPQRYQRRR</sequence>
<proteinExistence type="predicted"/>
<dbReference type="eggNOG" id="COG3391">
    <property type="taxonomic scope" value="Bacteria"/>
</dbReference>
<gene>
    <name evidence="3" type="ORF">FEAC_11740</name>
</gene>
<evidence type="ECO:0008006" key="5">
    <source>
        <dbReference type="Google" id="ProtNLM"/>
    </source>
</evidence>
<comment type="caution">
    <text evidence="3">The sequence shown here is derived from an EMBL/GenBank/DDBJ whole genome shotgun (WGS) entry which is preliminary data.</text>
</comment>
<dbReference type="OrthoDB" id="2480681at2"/>
<dbReference type="GeneID" id="78372406"/>
<dbReference type="AlphaFoldDB" id="A0A0D8FUT1"/>
<dbReference type="SUPFAM" id="SSF51004">
    <property type="entry name" value="C-terminal (heme d1) domain of cytochrome cd1-nitrite reductase"/>
    <property type="match status" value="1"/>
</dbReference>
<keyword evidence="2" id="KW-1133">Transmembrane helix</keyword>
<organism evidence="3 4">
    <name type="scientific">Ferrimicrobium acidiphilum DSM 19497</name>
    <dbReference type="NCBI Taxonomy" id="1121877"/>
    <lineage>
        <taxon>Bacteria</taxon>
        <taxon>Bacillati</taxon>
        <taxon>Actinomycetota</taxon>
        <taxon>Acidimicrobiia</taxon>
        <taxon>Acidimicrobiales</taxon>
        <taxon>Acidimicrobiaceae</taxon>
        <taxon>Ferrimicrobium</taxon>
    </lineage>
</organism>
<dbReference type="EMBL" id="JXUW01000008">
    <property type="protein sequence ID" value="KJE77048.1"/>
    <property type="molecule type" value="Genomic_DNA"/>
</dbReference>
<accession>A0A0D8FUT1</accession>
<evidence type="ECO:0000256" key="2">
    <source>
        <dbReference type="SAM" id="Phobius"/>
    </source>
</evidence>
<dbReference type="InterPro" id="IPR015943">
    <property type="entry name" value="WD40/YVTN_repeat-like_dom_sf"/>
</dbReference>
<feature type="region of interest" description="Disordered" evidence="1">
    <location>
        <begin position="373"/>
        <end position="392"/>
    </location>
</feature>
<evidence type="ECO:0000313" key="3">
    <source>
        <dbReference type="EMBL" id="KJE77048.1"/>
    </source>
</evidence>
<dbReference type="InterPro" id="IPR051200">
    <property type="entry name" value="Host-pathogen_enzymatic-act"/>
</dbReference>
<keyword evidence="2" id="KW-0812">Transmembrane</keyword>
<protein>
    <recommendedName>
        <fullName evidence="5">YncE family protein</fullName>
    </recommendedName>
</protein>
<dbReference type="Proteomes" id="UP000032336">
    <property type="component" value="Unassembled WGS sequence"/>
</dbReference>
<dbReference type="InterPro" id="IPR011048">
    <property type="entry name" value="Haem_d1_sf"/>
</dbReference>
<dbReference type="RefSeq" id="WP_052565725.1">
    <property type="nucleotide sequence ID" value="NZ_JQKF01000008.1"/>
</dbReference>